<dbReference type="SUPFAM" id="SSF48403">
    <property type="entry name" value="Ankyrin repeat"/>
    <property type="match status" value="1"/>
</dbReference>
<dbReference type="InterPro" id="IPR036770">
    <property type="entry name" value="Ankyrin_rpt-contain_sf"/>
</dbReference>
<dbReference type="EMBL" id="KV918780">
    <property type="protein sequence ID" value="OSX80117.1"/>
    <property type="molecule type" value="Genomic_DNA"/>
</dbReference>
<keyword evidence="2 3" id="KW-0040">ANK repeat</keyword>
<protein>
    <submittedName>
        <fullName evidence="5">Uncharacterized protein</fullName>
    </submittedName>
</protein>
<evidence type="ECO:0000256" key="1">
    <source>
        <dbReference type="ARBA" id="ARBA00022737"/>
    </source>
</evidence>
<dbReference type="InterPro" id="IPR002110">
    <property type="entry name" value="Ankyrin_rpt"/>
</dbReference>
<feature type="repeat" description="ANK" evidence="3">
    <location>
        <begin position="76"/>
        <end position="108"/>
    </location>
</feature>
<dbReference type="Proteomes" id="UP000218209">
    <property type="component" value="Unassembled WGS sequence"/>
</dbReference>
<reference evidence="5 6" key="1">
    <citation type="submission" date="2017-03" db="EMBL/GenBank/DDBJ databases">
        <title>WGS assembly of Porphyra umbilicalis.</title>
        <authorList>
            <person name="Brawley S.H."/>
            <person name="Blouin N.A."/>
            <person name="Ficko-Blean E."/>
            <person name="Wheeler G.L."/>
            <person name="Lohr M."/>
            <person name="Goodson H.V."/>
            <person name="Jenkins J.W."/>
            <person name="Blaby-Haas C.E."/>
            <person name="Helliwell K.E."/>
            <person name="Chan C."/>
            <person name="Marriage T."/>
            <person name="Bhattacharya D."/>
            <person name="Klein A.S."/>
            <person name="Badis Y."/>
            <person name="Brodie J."/>
            <person name="Cao Y."/>
            <person name="Collen J."/>
            <person name="Dittami S.M."/>
            <person name="Gachon C.M."/>
            <person name="Green B.R."/>
            <person name="Karpowicz S."/>
            <person name="Kim J.W."/>
            <person name="Kudahl U."/>
            <person name="Lin S."/>
            <person name="Michel G."/>
            <person name="Mittag M."/>
            <person name="Olson B.J."/>
            <person name="Pangilinan J."/>
            <person name="Peng Y."/>
            <person name="Qiu H."/>
            <person name="Shu S."/>
            <person name="Singer J.T."/>
            <person name="Smith A.G."/>
            <person name="Sprecher B.N."/>
            <person name="Wagner V."/>
            <person name="Wang W."/>
            <person name="Wang Z.-Y."/>
            <person name="Yan J."/>
            <person name="Yarish C."/>
            <person name="Zoeuner-Riek S."/>
            <person name="Zhuang Y."/>
            <person name="Zou Y."/>
            <person name="Lindquist E.A."/>
            <person name="Grimwood J."/>
            <person name="Barry K."/>
            <person name="Rokhsar D.S."/>
            <person name="Schmutz J."/>
            <person name="Stiller J.W."/>
            <person name="Grossman A.R."/>
            <person name="Prochnik S.E."/>
        </authorList>
    </citation>
    <scope>NUCLEOTIDE SEQUENCE [LARGE SCALE GENOMIC DNA]</scope>
    <source>
        <strain evidence="5">4086291</strain>
    </source>
</reference>
<keyword evidence="6" id="KW-1185">Reference proteome</keyword>
<organism evidence="5 6">
    <name type="scientific">Porphyra umbilicalis</name>
    <name type="common">Purple laver</name>
    <name type="synonym">Red alga</name>
    <dbReference type="NCBI Taxonomy" id="2786"/>
    <lineage>
        <taxon>Eukaryota</taxon>
        <taxon>Rhodophyta</taxon>
        <taxon>Bangiophyceae</taxon>
        <taxon>Bangiales</taxon>
        <taxon>Bangiaceae</taxon>
        <taxon>Porphyra</taxon>
    </lineage>
</organism>
<keyword evidence="1" id="KW-0677">Repeat</keyword>
<evidence type="ECO:0000313" key="5">
    <source>
        <dbReference type="EMBL" id="OSX80117.1"/>
    </source>
</evidence>
<evidence type="ECO:0000256" key="4">
    <source>
        <dbReference type="SAM" id="MobiDB-lite"/>
    </source>
</evidence>
<dbReference type="Gene3D" id="1.25.40.20">
    <property type="entry name" value="Ankyrin repeat-containing domain"/>
    <property type="match status" value="1"/>
</dbReference>
<name>A0A1X6PGY0_PORUM</name>
<sequence>MATAADAAVDAPPPPPPSPPSPRPPPPTDAAAASAYEMRVRVAPLPPLHEAARAGSATSVAARLRAGDVVTAATDWGDTALHWAAAGGHVGVLRQLLDAGADVAAASIFG</sequence>
<gene>
    <name evidence="5" type="ORF">BU14_0058s0028</name>
</gene>
<dbReference type="Pfam" id="PF00023">
    <property type="entry name" value="Ank"/>
    <property type="match status" value="1"/>
</dbReference>
<proteinExistence type="predicted"/>
<accession>A0A1X6PGY0</accession>
<evidence type="ECO:0000256" key="2">
    <source>
        <dbReference type="ARBA" id="ARBA00023043"/>
    </source>
</evidence>
<dbReference type="PROSITE" id="PS50297">
    <property type="entry name" value="ANK_REP_REGION"/>
    <property type="match status" value="1"/>
</dbReference>
<evidence type="ECO:0000313" key="6">
    <source>
        <dbReference type="Proteomes" id="UP000218209"/>
    </source>
</evidence>
<feature type="compositionally biased region" description="Low complexity" evidence="4">
    <location>
        <begin position="1"/>
        <end position="10"/>
    </location>
</feature>
<dbReference type="AlphaFoldDB" id="A0A1X6PGY0"/>
<dbReference type="PANTHER" id="PTHR24171">
    <property type="entry name" value="ANKYRIN REPEAT DOMAIN-CONTAINING PROTEIN 39-RELATED"/>
    <property type="match status" value="1"/>
</dbReference>
<dbReference type="SMART" id="SM00248">
    <property type="entry name" value="ANK"/>
    <property type="match status" value="1"/>
</dbReference>
<dbReference type="OrthoDB" id="1757at2759"/>
<evidence type="ECO:0000256" key="3">
    <source>
        <dbReference type="PROSITE-ProRule" id="PRU00023"/>
    </source>
</evidence>
<dbReference type="PROSITE" id="PS50088">
    <property type="entry name" value="ANK_REPEAT"/>
    <property type="match status" value="1"/>
</dbReference>
<feature type="region of interest" description="Disordered" evidence="4">
    <location>
        <begin position="1"/>
        <end position="31"/>
    </location>
</feature>
<feature type="compositionally biased region" description="Pro residues" evidence="4">
    <location>
        <begin position="11"/>
        <end position="28"/>
    </location>
</feature>